<feature type="transmembrane region" description="Helical" evidence="6">
    <location>
        <begin position="276"/>
        <end position="293"/>
    </location>
</feature>
<gene>
    <name evidence="8" type="ORF">AAA081_08940</name>
</gene>
<sequence>MKTHNRWLVLAACVVINLCLGAGYAWSVFQGPLVEMFGFTPAQATIAFSISFGMGPIGMILFGPLQDKKGPRRITFVGGLLYGLGFILTSFTTSLGWLYLSYGLVAGAGIGMAYGCTTATTVALFPDKRGLASGLNAAGFGSGAVVFAPIAAALIRSFGVLHAFRYLGIAILIIICAASLLLVGPKEKQAQGAIPEGDKRPSEMLRMGRFWILWVIYAIGGISGMMIIGHASPISQEHIGYPLAMATAVVSIVSLSNTLGRIFWGSMSDRFGRYPVVSMMFAVSTVGMVLMYLNLSPVISVAGIVLIALCYGGFLGIFPGITVENWGATFNGSNYGYMFAAVGIAAVIGPVLAASAKQANAGDYGPAFFMAAALNIVGLALMLGFQKFQKKKASE</sequence>
<dbReference type="Proteomes" id="UP001481872">
    <property type="component" value="Unassembled WGS sequence"/>
</dbReference>
<organism evidence="8 9">
    <name type="scientific">Aedoeadaptatus acetigenes</name>
    <dbReference type="NCBI Taxonomy" id="2981723"/>
    <lineage>
        <taxon>Bacteria</taxon>
        <taxon>Bacillati</taxon>
        <taxon>Bacillota</taxon>
        <taxon>Tissierellia</taxon>
        <taxon>Tissierellales</taxon>
        <taxon>Peptoniphilaceae</taxon>
        <taxon>Aedoeadaptatus</taxon>
    </lineage>
</organism>
<keyword evidence="5 6" id="KW-0472">Membrane</keyword>
<dbReference type="RefSeq" id="WP_148472005.1">
    <property type="nucleotide sequence ID" value="NZ_JAOQJD010000002.1"/>
</dbReference>
<dbReference type="CDD" id="cd17353">
    <property type="entry name" value="MFS_OFA_like"/>
    <property type="match status" value="1"/>
</dbReference>
<feature type="transmembrane region" description="Helical" evidence="6">
    <location>
        <begin position="299"/>
        <end position="323"/>
    </location>
</feature>
<keyword evidence="9" id="KW-1185">Reference proteome</keyword>
<evidence type="ECO:0000256" key="5">
    <source>
        <dbReference type="ARBA" id="ARBA00023136"/>
    </source>
</evidence>
<evidence type="ECO:0000256" key="4">
    <source>
        <dbReference type="ARBA" id="ARBA00022989"/>
    </source>
</evidence>
<keyword evidence="3 6" id="KW-0812">Transmembrane</keyword>
<feature type="domain" description="Major facilitator superfamily (MFS) profile" evidence="7">
    <location>
        <begin position="1"/>
        <end position="390"/>
    </location>
</feature>
<dbReference type="PANTHER" id="PTHR11360:SF317">
    <property type="entry name" value="MAJOR FACILITATOR SUPERFAMILY (MFS) PROFILE DOMAIN-CONTAINING PROTEIN-RELATED"/>
    <property type="match status" value="1"/>
</dbReference>
<dbReference type="PROSITE" id="PS50850">
    <property type="entry name" value="MFS"/>
    <property type="match status" value="1"/>
</dbReference>
<dbReference type="EMBL" id="JBBNPS010000045">
    <property type="protein sequence ID" value="MEQ3354415.1"/>
    <property type="molecule type" value="Genomic_DNA"/>
</dbReference>
<reference evidence="8 9" key="1">
    <citation type="submission" date="2024-04" db="EMBL/GenBank/DDBJ databases">
        <title>Human intestinal bacterial collection.</title>
        <authorList>
            <person name="Pauvert C."/>
            <person name="Hitch T.C.A."/>
            <person name="Clavel T."/>
        </authorList>
    </citation>
    <scope>NUCLEOTIDE SEQUENCE [LARGE SCALE GENOMIC DNA]</scope>
    <source>
        <strain evidence="8 9">CLA-SR-H026</strain>
    </source>
</reference>
<feature type="transmembrane region" description="Helical" evidence="6">
    <location>
        <begin position="104"/>
        <end position="125"/>
    </location>
</feature>
<dbReference type="Gene3D" id="1.20.1250.20">
    <property type="entry name" value="MFS general substrate transporter like domains"/>
    <property type="match status" value="2"/>
</dbReference>
<feature type="transmembrane region" description="Helical" evidence="6">
    <location>
        <begin position="7"/>
        <end position="29"/>
    </location>
</feature>
<protein>
    <submittedName>
        <fullName evidence="8">OFA family MFS transporter</fullName>
    </submittedName>
</protein>
<evidence type="ECO:0000256" key="6">
    <source>
        <dbReference type="SAM" id="Phobius"/>
    </source>
</evidence>
<feature type="transmembrane region" description="Helical" evidence="6">
    <location>
        <begin position="243"/>
        <end position="264"/>
    </location>
</feature>
<feature type="transmembrane region" description="Helical" evidence="6">
    <location>
        <begin position="41"/>
        <end position="62"/>
    </location>
</feature>
<dbReference type="PANTHER" id="PTHR11360">
    <property type="entry name" value="MONOCARBOXYLATE TRANSPORTER"/>
    <property type="match status" value="1"/>
</dbReference>
<dbReference type="InterPro" id="IPR050327">
    <property type="entry name" value="Proton-linked_MCT"/>
</dbReference>
<dbReference type="InterPro" id="IPR020846">
    <property type="entry name" value="MFS_dom"/>
</dbReference>
<dbReference type="SUPFAM" id="SSF103473">
    <property type="entry name" value="MFS general substrate transporter"/>
    <property type="match status" value="1"/>
</dbReference>
<feature type="transmembrane region" description="Helical" evidence="6">
    <location>
        <begin position="210"/>
        <end position="231"/>
    </location>
</feature>
<accession>A0ABV1J8X9</accession>
<comment type="subcellular location">
    <subcellularLocation>
        <location evidence="1">Cell membrane</location>
        <topology evidence="1">Multi-pass membrane protein</topology>
    </subcellularLocation>
</comment>
<feature type="transmembrane region" description="Helical" evidence="6">
    <location>
        <begin position="137"/>
        <end position="158"/>
    </location>
</feature>
<feature type="transmembrane region" description="Helical" evidence="6">
    <location>
        <begin position="335"/>
        <end position="355"/>
    </location>
</feature>
<evidence type="ECO:0000313" key="8">
    <source>
        <dbReference type="EMBL" id="MEQ3354415.1"/>
    </source>
</evidence>
<evidence type="ECO:0000256" key="1">
    <source>
        <dbReference type="ARBA" id="ARBA00004651"/>
    </source>
</evidence>
<feature type="transmembrane region" description="Helical" evidence="6">
    <location>
        <begin position="74"/>
        <end position="98"/>
    </location>
</feature>
<evidence type="ECO:0000256" key="3">
    <source>
        <dbReference type="ARBA" id="ARBA00022692"/>
    </source>
</evidence>
<evidence type="ECO:0000256" key="2">
    <source>
        <dbReference type="ARBA" id="ARBA00022448"/>
    </source>
</evidence>
<evidence type="ECO:0000259" key="7">
    <source>
        <dbReference type="PROSITE" id="PS50850"/>
    </source>
</evidence>
<dbReference type="Pfam" id="PF07690">
    <property type="entry name" value="MFS_1"/>
    <property type="match status" value="1"/>
</dbReference>
<proteinExistence type="predicted"/>
<name>A0ABV1J8X9_9FIRM</name>
<keyword evidence="4 6" id="KW-1133">Transmembrane helix</keyword>
<evidence type="ECO:0000313" key="9">
    <source>
        <dbReference type="Proteomes" id="UP001481872"/>
    </source>
</evidence>
<feature type="transmembrane region" description="Helical" evidence="6">
    <location>
        <begin position="164"/>
        <end position="183"/>
    </location>
</feature>
<dbReference type="InterPro" id="IPR036259">
    <property type="entry name" value="MFS_trans_sf"/>
</dbReference>
<comment type="caution">
    <text evidence="8">The sequence shown here is derived from an EMBL/GenBank/DDBJ whole genome shotgun (WGS) entry which is preliminary data.</text>
</comment>
<feature type="transmembrane region" description="Helical" evidence="6">
    <location>
        <begin position="367"/>
        <end position="385"/>
    </location>
</feature>
<keyword evidence="2" id="KW-0813">Transport</keyword>
<dbReference type="InterPro" id="IPR011701">
    <property type="entry name" value="MFS"/>
</dbReference>